<dbReference type="EMBL" id="BSPQ01000021">
    <property type="protein sequence ID" value="GLS92358.1"/>
    <property type="molecule type" value="Genomic_DNA"/>
</dbReference>
<dbReference type="RefSeq" id="WP_284205461.1">
    <property type="nucleotide sequence ID" value="NZ_BSPQ01000021.1"/>
</dbReference>
<dbReference type="Gene3D" id="3.30.310.170">
    <property type="entry name" value="Outer membrane protein assembly factor BamC"/>
    <property type="match status" value="1"/>
</dbReference>
<comment type="caution">
    <text evidence="1">The sequence shown here is derived from an EMBL/GenBank/DDBJ whole genome shotgun (WGS) entry which is preliminary data.</text>
</comment>
<evidence type="ECO:0000313" key="1">
    <source>
        <dbReference type="EMBL" id="GLS92358.1"/>
    </source>
</evidence>
<dbReference type="Pfam" id="PF06804">
    <property type="entry name" value="Lipoprotein_18"/>
    <property type="match status" value="1"/>
</dbReference>
<reference evidence="2" key="1">
    <citation type="journal article" date="2019" name="Int. J. Syst. Evol. Microbiol.">
        <title>The Global Catalogue of Microorganisms (GCM) 10K type strain sequencing project: providing services to taxonomists for standard genome sequencing and annotation.</title>
        <authorList>
            <consortium name="The Broad Institute Genomics Platform"/>
            <consortium name="The Broad Institute Genome Sequencing Center for Infectious Disease"/>
            <person name="Wu L."/>
            <person name="Ma J."/>
        </authorList>
    </citation>
    <scope>NUCLEOTIDE SEQUENCE [LARGE SCALE GENOMIC DNA]</scope>
    <source>
        <strain evidence="2">NBRC 103166</strain>
    </source>
</reference>
<dbReference type="PROSITE" id="PS51257">
    <property type="entry name" value="PROKAR_LIPOPROTEIN"/>
    <property type="match status" value="1"/>
</dbReference>
<protein>
    <submittedName>
        <fullName evidence="1">Outer membrane protein assembly factor BamC</fullName>
    </submittedName>
</protein>
<dbReference type="InterPro" id="IPR042268">
    <property type="entry name" value="BamC_C"/>
</dbReference>
<proteinExistence type="predicted"/>
<name>A0ABQ6E4K9_9GAMM</name>
<dbReference type="Proteomes" id="UP001157353">
    <property type="component" value="Unassembled WGS sequence"/>
</dbReference>
<gene>
    <name evidence="1" type="primary">bamC</name>
    <name evidence="1" type="ORF">GCM10007916_34290</name>
</gene>
<sequence length="372" mass="42374">MNINFKHYRSATAIIVALSLSACVRFDTRMQANGSFDYQKSELITPYQTGDFSNDEMRNNFDLPPLSDGQIAVGFHGEDVDIRPPTQFMAIIDGVLLESTPDDKIKVLFNSFNQDEDMQNKVWFLINSYLSENNVEVVEKDDTHIQTGIFVDTTTYGSFVNKNTVEKKSSYNLTVQKEQNGHTVAVTVDALTYAEKNESADLKINLVGSTKQEIELRFVNNLLRHAYFVKASEQLASANTQPLTIKLGFDDNHQSAWIVEDEFIETWRKLPALFTLLNFELVDADKNLGYFLLNYSKPSDSYWDENDLQPFELDNGEYFVQLGEVTGGTTSIVWLDEDKKPLTDQKVSEIYISITEHVRGALLENDKQTKEF</sequence>
<accession>A0ABQ6E4K9</accession>
<evidence type="ECO:0000313" key="2">
    <source>
        <dbReference type="Proteomes" id="UP001157353"/>
    </source>
</evidence>
<keyword evidence="2" id="KW-1185">Reference proteome</keyword>
<organism evidence="1 2">
    <name type="scientific">Psychromonas marina</name>
    <dbReference type="NCBI Taxonomy" id="88364"/>
    <lineage>
        <taxon>Bacteria</taxon>
        <taxon>Pseudomonadati</taxon>
        <taxon>Pseudomonadota</taxon>
        <taxon>Gammaproteobacteria</taxon>
        <taxon>Alteromonadales</taxon>
        <taxon>Psychromonadaceae</taxon>
        <taxon>Psychromonas</taxon>
    </lineage>
</organism>
<dbReference type="InterPro" id="IPR010653">
    <property type="entry name" value="NlpB/DapX"/>
</dbReference>